<dbReference type="EMBL" id="SDOZ01000002">
    <property type="protein sequence ID" value="RXZ62039.1"/>
    <property type="molecule type" value="Genomic_DNA"/>
</dbReference>
<evidence type="ECO:0008006" key="5">
    <source>
        <dbReference type="Google" id="ProtNLM"/>
    </source>
</evidence>
<dbReference type="GO" id="GO:0016861">
    <property type="term" value="F:intramolecular oxidoreductase activity, interconverting aldoses and ketoses"/>
    <property type="evidence" value="ECO:0007669"/>
    <property type="project" value="InterPro"/>
</dbReference>
<dbReference type="PANTHER" id="PTHR36120">
    <property type="entry name" value="FUCOSE ISOMERASE"/>
    <property type="match status" value="1"/>
</dbReference>
<dbReference type="AlphaFoldDB" id="A0A4Q2KDE1"/>
<keyword evidence="4" id="KW-1185">Reference proteome</keyword>
<name>A0A4Q2KDE1_9FIRM</name>
<protein>
    <recommendedName>
        <fullName evidence="5">Fucose isomerase</fullName>
    </recommendedName>
</protein>
<sequence length="477" mass="53306">MIKIGMVGTHQLSFPGEKENLYGRMREQMRKNASEMGFELYAYEKLVVTEEEALAARRALEEEKVDFLLILNVSYSAGHLVSALYRIRGARVGLWAVPEGAASGPVPYNSFCSANMFQGINAHYLRDYGIKSKWFYGFADDARFKRRLAVTVRALRALKKLRSSRVALIGGFAPGFNDLYFDERTAFSKLDGIYINRLHEYSEIIAIADKISDEEVKNCAQSLGEDAIPKTKNAEKLYSLSLKIYLAYKKFAAEHGYDALAVSCWPKFQDDYRYSVCSVLGMLNDDKIVAACEGDLMSAISMLALQEMSGESTALMDFSAFDETDESVLLWHCGPATKKFCQKNGYTLGENYSGMAHEKGKINGVGVARDMEFDETEATVFRFSGDMEKYLNLGGKFMGKGKPSFCGSRGWLGGLKMNGEKISALDFTNTILASGFEHHYPVAKGDYCDEVAELNAWLGIGAIEKIRYKDHLQEAKR</sequence>
<dbReference type="OrthoDB" id="5838738at2"/>
<dbReference type="RefSeq" id="WP_129225336.1">
    <property type="nucleotide sequence ID" value="NZ_SDOZ01000002.1"/>
</dbReference>
<keyword evidence="1" id="KW-0413">Isomerase</keyword>
<gene>
    <name evidence="3" type="ORF">ESZ91_06515</name>
</gene>
<dbReference type="PANTHER" id="PTHR36120:SF1">
    <property type="entry name" value="L-FUCOSE ISOMERASE C-TERMINAL DOMAIN-CONTAINING PROTEIN"/>
    <property type="match status" value="1"/>
</dbReference>
<evidence type="ECO:0000313" key="4">
    <source>
        <dbReference type="Proteomes" id="UP000291269"/>
    </source>
</evidence>
<keyword evidence="2" id="KW-0119">Carbohydrate metabolism</keyword>
<organism evidence="3 4">
    <name type="scientific">Candidatus Borkfalkia ceftriaxoniphila</name>
    <dbReference type="NCBI Taxonomy" id="2508949"/>
    <lineage>
        <taxon>Bacteria</taxon>
        <taxon>Bacillati</taxon>
        <taxon>Bacillota</taxon>
        <taxon>Clostridia</taxon>
        <taxon>Christensenellales</taxon>
        <taxon>Christensenellaceae</taxon>
        <taxon>Candidatus Borkfalkia</taxon>
    </lineage>
</organism>
<evidence type="ECO:0000256" key="2">
    <source>
        <dbReference type="ARBA" id="ARBA00023277"/>
    </source>
</evidence>
<accession>A0A4Q2KDE1</accession>
<dbReference type="Proteomes" id="UP000291269">
    <property type="component" value="Unassembled WGS sequence"/>
</dbReference>
<proteinExistence type="predicted"/>
<evidence type="ECO:0000256" key="1">
    <source>
        <dbReference type="ARBA" id="ARBA00023235"/>
    </source>
</evidence>
<dbReference type="InterPro" id="IPR009015">
    <property type="entry name" value="Fucose_isomerase_N/cen_sf"/>
</dbReference>
<dbReference type="GO" id="GO:0005737">
    <property type="term" value="C:cytoplasm"/>
    <property type="evidence" value="ECO:0007669"/>
    <property type="project" value="InterPro"/>
</dbReference>
<dbReference type="GO" id="GO:0005996">
    <property type="term" value="P:monosaccharide metabolic process"/>
    <property type="evidence" value="ECO:0007669"/>
    <property type="project" value="InterPro"/>
</dbReference>
<comment type="caution">
    <text evidence="3">The sequence shown here is derived from an EMBL/GenBank/DDBJ whole genome shotgun (WGS) entry which is preliminary data.</text>
</comment>
<evidence type="ECO:0000313" key="3">
    <source>
        <dbReference type="EMBL" id="RXZ62039.1"/>
    </source>
</evidence>
<reference evidence="3 4" key="1">
    <citation type="journal article" date="2019" name="Gut">
        <title>Antibiotics-induced monodominance of a novel gut bacterial order.</title>
        <authorList>
            <person name="Hildebrand F."/>
            <person name="Moitinho-Silva L."/>
            <person name="Blasche S."/>
            <person name="Jahn M.T."/>
            <person name="Gossmann T.I."/>
            <person name="Heuerta-Cepas J."/>
            <person name="Hercog R."/>
            <person name="Luetge M."/>
            <person name="Bahram M."/>
            <person name="Pryszlak A."/>
            <person name="Alves R.J."/>
            <person name="Waszak S.M."/>
            <person name="Zhu A."/>
            <person name="Ye L."/>
            <person name="Costea P.I."/>
            <person name="Aalvink S."/>
            <person name="Belzer C."/>
            <person name="Forslund S.K."/>
            <person name="Sunagawa S."/>
            <person name="Hentschel U."/>
            <person name="Merten C."/>
            <person name="Patil K.R."/>
            <person name="Benes V."/>
            <person name="Bork P."/>
        </authorList>
    </citation>
    <scope>NUCLEOTIDE SEQUENCE [LARGE SCALE GENOMIC DNA]</scope>
    <source>
        <strain evidence="3 4">HDS1380</strain>
    </source>
</reference>
<dbReference type="SUPFAM" id="SSF53743">
    <property type="entry name" value="FucI/AraA N-terminal and middle domains"/>
    <property type="match status" value="1"/>
</dbReference>